<proteinExistence type="predicted"/>
<accession>A0A840F2S5</accession>
<dbReference type="Proteomes" id="UP000551501">
    <property type="component" value="Unassembled WGS sequence"/>
</dbReference>
<protein>
    <submittedName>
        <fullName evidence="1">Sporulation protein YlmC with PRC-barrel domain</fullName>
    </submittedName>
</protein>
<dbReference type="EMBL" id="JACIFP010000001">
    <property type="protein sequence ID" value="MBB4136246.1"/>
    <property type="molecule type" value="Genomic_DNA"/>
</dbReference>
<reference evidence="1 2" key="1">
    <citation type="submission" date="2020-08" db="EMBL/GenBank/DDBJ databases">
        <title>Sequencing the genomes of 1000 actinobacteria strains.</title>
        <authorList>
            <person name="Klenk H.-P."/>
        </authorList>
    </citation>
    <scope>NUCLEOTIDE SEQUENCE [LARGE SCALE GENOMIC DNA]</scope>
    <source>
        <strain evidence="1 2">DSM 45298</strain>
    </source>
</reference>
<evidence type="ECO:0000313" key="2">
    <source>
        <dbReference type="Proteomes" id="UP000551501"/>
    </source>
</evidence>
<gene>
    <name evidence="1" type="ORF">BKA16_002798</name>
</gene>
<sequence>MRARASELLGCEVVEDDRRVGVIVDLRLAVTDCGLDLVGLLVGPRKPIRLLGPYEADRSGPWLVDTLLRRRDRSIVCVAWTDVIEVGRDLVRIQRNRASRVPE</sequence>
<name>A0A840F2S5_9ACTN</name>
<keyword evidence="2" id="KW-1185">Reference proteome</keyword>
<evidence type="ECO:0000313" key="1">
    <source>
        <dbReference type="EMBL" id="MBB4136246.1"/>
    </source>
</evidence>
<dbReference type="RefSeq" id="WP_183371202.1">
    <property type="nucleotide sequence ID" value="NZ_BAABHL010000090.1"/>
</dbReference>
<comment type="caution">
    <text evidence="1">The sequence shown here is derived from an EMBL/GenBank/DDBJ whole genome shotgun (WGS) entry which is preliminary data.</text>
</comment>
<organism evidence="1 2">
    <name type="scientific">Gordonia humi</name>
    <dbReference type="NCBI Taxonomy" id="686429"/>
    <lineage>
        <taxon>Bacteria</taxon>
        <taxon>Bacillati</taxon>
        <taxon>Actinomycetota</taxon>
        <taxon>Actinomycetes</taxon>
        <taxon>Mycobacteriales</taxon>
        <taxon>Gordoniaceae</taxon>
        <taxon>Gordonia</taxon>
    </lineage>
</organism>
<dbReference type="AlphaFoldDB" id="A0A840F2S5"/>